<feature type="non-terminal residue" evidence="1">
    <location>
        <position position="96"/>
    </location>
</feature>
<organism evidence="1 2">
    <name type="scientific">Cercospora zeae-maydis SCOH1-5</name>
    <dbReference type="NCBI Taxonomy" id="717836"/>
    <lineage>
        <taxon>Eukaryota</taxon>
        <taxon>Fungi</taxon>
        <taxon>Dikarya</taxon>
        <taxon>Ascomycota</taxon>
        <taxon>Pezizomycotina</taxon>
        <taxon>Dothideomycetes</taxon>
        <taxon>Dothideomycetidae</taxon>
        <taxon>Mycosphaerellales</taxon>
        <taxon>Mycosphaerellaceae</taxon>
        <taxon>Cercospora</taxon>
    </lineage>
</organism>
<gene>
    <name evidence="1" type="ORF">CERZMDRAFT_90003</name>
</gene>
<evidence type="ECO:0000313" key="1">
    <source>
        <dbReference type="EMBL" id="KAF2215826.1"/>
    </source>
</evidence>
<proteinExistence type="predicted"/>
<dbReference type="EMBL" id="ML992665">
    <property type="protein sequence ID" value="KAF2215826.1"/>
    <property type="molecule type" value="Genomic_DNA"/>
</dbReference>
<name>A0A6A6FQT0_9PEZI</name>
<keyword evidence="2" id="KW-1185">Reference proteome</keyword>
<dbReference type="AlphaFoldDB" id="A0A6A6FQT0"/>
<dbReference type="Proteomes" id="UP000799539">
    <property type="component" value="Unassembled WGS sequence"/>
</dbReference>
<reference evidence="1" key="1">
    <citation type="journal article" date="2020" name="Stud. Mycol.">
        <title>101 Dothideomycetes genomes: a test case for predicting lifestyles and emergence of pathogens.</title>
        <authorList>
            <person name="Haridas S."/>
            <person name="Albert R."/>
            <person name="Binder M."/>
            <person name="Bloem J."/>
            <person name="Labutti K."/>
            <person name="Salamov A."/>
            <person name="Andreopoulos B."/>
            <person name="Baker S."/>
            <person name="Barry K."/>
            <person name="Bills G."/>
            <person name="Bluhm B."/>
            <person name="Cannon C."/>
            <person name="Castanera R."/>
            <person name="Culley D."/>
            <person name="Daum C."/>
            <person name="Ezra D."/>
            <person name="Gonzalez J."/>
            <person name="Henrissat B."/>
            <person name="Kuo A."/>
            <person name="Liang C."/>
            <person name="Lipzen A."/>
            <person name="Lutzoni F."/>
            <person name="Magnuson J."/>
            <person name="Mondo S."/>
            <person name="Nolan M."/>
            <person name="Ohm R."/>
            <person name="Pangilinan J."/>
            <person name="Park H.-J."/>
            <person name="Ramirez L."/>
            <person name="Alfaro M."/>
            <person name="Sun H."/>
            <person name="Tritt A."/>
            <person name="Yoshinaga Y."/>
            <person name="Zwiers L.-H."/>
            <person name="Turgeon B."/>
            <person name="Goodwin S."/>
            <person name="Spatafora J."/>
            <person name="Crous P."/>
            <person name="Grigoriev I."/>
        </authorList>
    </citation>
    <scope>NUCLEOTIDE SEQUENCE</scope>
    <source>
        <strain evidence="1">SCOH1-5</strain>
    </source>
</reference>
<evidence type="ECO:0000313" key="2">
    <source>
        <dbReference type="Proteomes" id="UP000799539"/>
    </source>
</evidence>
<protein>
    <submittedName>
        <fullName evidence="1">Uncharacterized protein</fullName>
    </submittedName>
</protein>
<accession>A0A6A6FQT0</accession>
<sequence length="96" mass="10234">MGAKQCRFGSEGWGAIDFCNGGAGQPPFHGPRRWCHVATGALAEFELPHISIKGCLLSPDARMWSEGSVACADRRVRRAGGCDLLAPVLAISVQPR</sequence>